<dbReference type="Pfam" id="PF00496">
    <property type="entry name" value="SBP_bac_5"/>
    <property type="match status" value="1"/>
</dbReference>
<dbReference type="AlphaFoldDB" id="A0A6M1LJ39"/>
<dbReference type="InterPro" id="IPR030678">
    <property type="entry name" value="Peptide/Ni-bd"/>
</dbReference>
<evidence type="ECO:0000256" key="3">
    <source>
        <dbReference type="ARBA" id="ARBA00022448"/>
    </source>
</evidence>
<dbReference type="InterPro" id="IPR039424">
    <property type="entry name" value="SBP_5"/>
</dbReference>
<dbReference type="PIRSF" id="PIRSF002741">
    <property type="entry name" value="MppA"/>
    <property type="match status" value="1"/>
</dbReference>
<dbReference type="EMBL" id="JAAIKB010000002">
    <property type="protein sequence ID" value="NGM20019.1"/>
    <property type="molecule type" value="Genomic_DNA"/>
</dbReference>
<evidence type="ECO:0000259" key="6">
    <source>
        <dbReference type="Pfam" id="PF00496"/>
    </source>
</evidence>
<feature type="signal peptide" evidence="5">
    <location>
        <begin position="1"/>
        <end position="23"/>
    </location>
</feature>
<dbReference type="InterPro" id="IPR000914">
    <property type="entry name" value="SBP_5_dom"/>
</dbReference>
<proteinExistence type="inferred from homology"/>
<keyword evidence="3" id="KW-0813">Transport</keyword>
<dbReference type="GO" id="GO:1904680">
    <property type="term" value="F:peptide transmembrane transporter activity"/>
    <property type="evidence" value="ECO:0007669"/>
    <property type="project" value="TreeGrafter"/>
</dbReference>
<dbReference type="GO" id="GO:0030288">
    <property type="term" value="C:outer membrane-bounded periplasmic space"/>
    <property type="evidence" value="ECO:0007669"/>
    <property type="project" value="UniProtKB-ARBA"/>
</dbReference>
<evidence type="ECO:0000313" key="8">
    <source>
        <dbReference type="Proteomes" id="UP000475385"/>
    </source>
</evidence>
<dbReference type="SUPFAM" id="SSF53850">
    <property type="entry name" value="Periplasmic binding protein-like II"/>
    <property type="match status" value="1"/>
</dbReference>
<feature type="chain" id="PRO_5026755126" evidence="5">
    <location>
        <begin position="24"/>
        <end position="529"/>
    </location>
</feature>
<feature type="domain" description="Solute-binding protein family 5" evidence="6">
    <location>
        <begin position="68"/>
        <end position="443"/>
    </location>
</feature>
<evidence type="ECO:0000256" key="4">
    <source>
        <dbReference type="ARBA" id="ARBA00022729"/>
    </source>
</evidence>
<accession>A0A6M1LJ39</accession>
<dbReference type="CDD" id="cd08498">
    <property type="entry name" value="PBP2_NikA_DppA_OppA_like_2"/>
    <property type="match status" value="1"/>
</dbReference>
<sequence length="529" mass="57470">MIRPTLALLLALGSVNAALPAAAQTLRIGMKAAIDGSDPHQSYSPNRNVQMHVYESLVEQDPNMQALPGLAESWRVVDDTTWEFKLRPGATFHDGTPLRAADIAFSFTRAGDARGLRTYSAQMRAVAGVEEVDARTIRIRTHGPSPLLPYNLASIMIVSAAAVGENATEDDFNGGRAAIGTGPYRWVRFNRGADVTIERVQRPSGRPQEPWERVVFRFIPNDSARVSALLANDVDVVDAVPPALYGRVRTDARSRLVTSTSGFNFYMYIDSGRERSPFVTTTEGQPLDRNPLQDRRVRLALSHALNRTALAERAMEGGAEPAGQIAPAGFIGHVPDLPIPAFDPARARALLAEAGYPNGFGLTIHCTGDRFAGDARSCQAIGQMLTAIGIRTEVEALPSAVFFRRANRNPAQGGPEFSVSLSMFFTTTGAAPEGMSTILRTYNAQLSHGASNRGRYSDANLDRLLAAIETTLDDTRREALTQEAVRYAMQEAAIVPVFFVRSAWGTARNITLTPRGDQYTMATGIRLAR</sequence>
<dbReference type="Proteomes" id="UP000475385">
    <property type="component" value="Unassembled WGS sequence"/>
</dbReference>
<keyword evidence="4 5" id="KW-0732">Signal</keyword>
<reference evidence="7 8" key="1">
    <citation type="submission" date="2020-03" db="EMBL/GenBank/DDBJ databases">
        <title>Roseomonas stagni sp. nov., isolated from pond water in Japan.</title>
        <authorList>
            <person name="Furuhata K."/>
            <person name="Miyamoto H."/>
            <person name="Goto K."/>
        </authorList>
    </citation>
    <scope>NUCLEOTIDE SEQUENCE [LARGE SCALE GENOMIC DNA]</scope>
    <source>
        <strain evidence="7 8">PeD5</strain>
    </source>
</reference>
<name>A0A6M1LJ39_9PROT</name>
<evidence type="ECO:0000256" key="5">
    <source>
        <dbReference type="SAM" id="SignalP"/>
    </source>
</evidence>
<dbReference type="RefSeq" id="WP_164693887.1">
    <property type="nucleotide sequence ID" value="NZ_JAAIKB010000002.1"/>
</dbReference>
<comment type="similarity">
    <text evidence="2">Belongs to the bacterial solute-binding protein 5 family.</text>
</comment>
<organism evidence="7 8">
    <name type="scientific">Falsiroseomonas algicola</name>
    <dbReference type="NCBI Taxonomy" id="2716930"/>
    <lineage>
        <taxon>Bacteria</taxon>
        <taxon>Pseudomonadati</taxon>
        <taxon>Pseudomonadota</taxon>
        <taxon>Alphaproteobacteria</taxon>
        <taxon>Acetobacterales</taxon>
        <taxon>Roseomonadaceae</taxon>
        <taxon>Falsiroseomonas</taxon>
    </lineage>
</organism>
<gene>
    <name evidence="7" type="ORF">G3576_08345</name>
</gene>
<evidence type="ECO:0000256" key="1">
    <source>
        <dbReference type="ARBA" id="ARBA00004418"/>
    </source>
</evidence>
<dbReference type="GO" id="GO:0043190">
    <property type="term" value="C:ATP-binding cassette (ABC) transporter complex"/>
    <property type="evidence" value="ECO:0007669"/>
    <property type="project" value="InterPro"/>
</dbReference>
<dbReference type="PANTHER" id="PTHR30290">
    <property type="entry name" value="PERIPLASMIC BINDING COMPONENT OF ABC TRANSPORTER"/>
    <property type="match status" value="1"/>
</dbReference>
<evidence type="ECO:0000256" key="2">
    <source>
        <dbReference type="ARBA" id="ARBA00005695"/>
    </source>
</evidence>
<evidence type="ECO:0000313" key="7">
    <source>
        <dbReference type="EMBL" id="NGM20019.1"/>
    </source>
</evidence>
<comment type="subcellular location">
    <subcellularLocation>
        <location evidence="1">Periplasm</location>
    </subcellularLocation>
</comment>
<keyword evidence="8" id="KW-1185">Reference proteome</keyword>
<comment type="caution">
    <text evidence="7">The sequence shown here is derived from an EMBL/GenBank/DDBJ whole genome shotgun (WGS) entry which is preliminary data.</text>
</comment>
<dbReference type="Gene3D" id="3.10.105.10">
    <property type="entry name" value="Dipeptide-binding Protein, Domain 3"/>
    <property type="match status" value="1"/>
</dbReference>
<protein>
    <submittedName>
        <fullName evidence="7">ABC transporter substrate-binding protein</fullName>
    </submittedName>
</protein>
<dbReference type="Gene3D" id="3.40.190.10">
    <property type="entry name" value="Periplasmic binding protein-like II"/>
    <property type="match status" value="1"/>
</dbReference>
<dbReference type="GO" id="GO:0015833">
    <property type="term" value="P:peptide transport"/>
    <property type="evidence" value="ECO:0007669"/>
    <property type="project" value="TreeGrafter"/>
</dbReference>
<dbReference type="PANTHER" id="PTHR30290:SF10">
    <property type="entry name" value="PERIPLASMIC OLIGOPEPTIDE-BINDING PROTEIN-RELATED"/>
    <property type="match status" value="1"/>
</dbReference>